<keyword evidence="9" id="KW-0460">Magnesium</keyword>
<evidence type="ECO:0000256" key="6">
    <source>
        <dbReference type="ARBA" id="ARBA00022723"/>
    </source>
</evidence>
<dbReference type="AlphaFoldDB" id="A0A0V8GHQ2"/>
<dbReference type="FunFam" id="3.40.50.300:FF:000777">
    <property type="entry name" value="tRNA (N6-adenosine(37)-N6)-threonylcarbamoyltransferase complex ATPase TsaE"/>
    <property type="match status" value="1"/>
</dbReference>
<evidence type="ECO:0000313" key="16">
    <source>
        <dbReference type="Proteomes" id="UP001387110"/>
    </source>
</evidence>
<comment type="caution">
    <text evidence="11">The sequence shown here is derived from an EMBL/GenBank/DDBJ whole genome shotgun (WGS) entry which is preliminary data.</text>
</comment>
<dbReference type="GeneID" id="90838550"/>
<dbReference type="SMR" id="A0A0V8GHQ2"/>
<reference evidence="13 16" key="3">
    <citation type="submission" date="2023-12" db="EMBL/GenBank/DDBJ databases">
        <authorList>
            <person name="Easwaran N."/>
            <person name="Lazarus H.P.S."/>
        </authorList>
    </citation>
    <scope>NUCLEOTIDE SEQUENCE [LARGE SCALE GENOMIC DNA]</scope>
    <source>
        <strain evidence="13 16">VIT-2023</strain>
    </source>
</reference>
<dbReference type="PANTHER" id="PTHR33540">
    <property type="entry name" value="TRNA THREONYLCARBAMOYLADENOSINE BIOSYNTHESIS PROTEIN TSAE"/>
    <property type="match status" value="1"/>
</dbReference>
<dbReference type="Gene3D" id="3.40.50.300">
    <property type="entry name" value="P-loop containing nucleotide triphosphate hydrolases"/>
    <property type="match status" value="1"/>
</dbReference>
<dbReference type="EMBL" id="LNQL01000001">
    <property type="protein sequence ID" value="KSU49787.1"/>
    <property type="molecule type" value="Genomic_DNA"/>
</dbReference>
<evidence type="ECO:0000313" key="13">
    <source>
        <dbReference type="EMBL" id="MEI4462238.1"/>
    </source>
</evidence>
<dbReference type="GO" id="GO:0002949">
    <property type="term" value="P:tRNA threonylcarbamoyladenosine modification"/>
    <property type="evidence" value="ECO:0007669"/>
    <property type="project" value="InterPro"/>
</dbReference>
<gene>
    <name evidence="13" type="primary">tsaE</name>
    <name evidence="11" type="ORF">AS033_00010</name>
    <name evidence="12" type="ORF">RSA11_13465</name>
    <name evidence="13" type="ORF">SZL87_07295</name>
</gene>
<dbReference type="Pfam" id="PF02367">
    <property type="entry name" value="TsaE"/>
    <property type="match status" value="1"/>
</dbReference>
<dbReference type="Proteomes" id="UP000072605">
    <property type="component" value="Unassembled WGS sequence"/>
</dbReference>
<evidence type="ECO:0000256" key="9">
    <source>
        <dbReference type="ARBA" id="ARBA00022842"/>
    </source>
</evidence>
<dbReference type="Proteomes" id="UP000053797">
    <property type="component" value="Unassembled WGS sequence"/>
</dbReference>
<sequence length="149" mass="16387">MIELEMNSLEETTALALELGRRAEAGMVITLDGDLGAGKTTFTQSFAKGLGVTRHVNSPTFTIMKVYTGRLPLYHMDVYRLEGSGDDIGLEEYLNGEGVAVVEWSELIADSLPPERLAITITRTGDDSRRFELTPIGERYITLCEGLKS</sequence>
<evidence type="ECO:0000256" key="4">
    <source>
        <dbReference type="ARBA" id="ARBA00022490"/>
    </source>
</evidence>
<evidence type="ECO:0000313" key="15">
    <source>
        <dbReference type="Proteomes" id="UP000072605"/>
    </source>
</evidence>
<organism evidence="11 14">
    <name type="scientific">Exiguobacterium indicum</name>
    <dbReference type="NCBI Taxonomy" id="296995"/>
    <lineage>
        <taxon>Bacteria</taxon>
        <taxon>Bacillati</taxon>
        <taxon>Bacillota</taxon>
        <taxon>Bacilli</taxon>
        <taxon>Bacillales</taxon>
        <taxon>Bacillales Family XII. Incertae Sedis</taxon>
        <taxon>Exiguobacterium</taxon>
    </lineage>
</organism>
<keyword evidence="16" id="KW-1185">Reference proteome</keyword>
<evidence type="ECO:0000256" key="10">
    <source>
        <dbReference type="ARBA" id="ARBA00032441"/>
    </source>
</evidence>
<dbReference type="SUPFAM" id="SSF52540">
    <property type="entry name" value="P-loop containing nucleoside triphosphate hydrolases"/>
    <property type="match status" value="1"/>
</dbReference>
<evidence type="ECO:0000256" key="2">
    <source>
        <dbReference type="ARBA" id="ARBA00007599"/>
    </source>
</evidence>
<dbReference type="RefSeq" id="WP_023469616.1">
    <property type="nucleotide sequence ID" value="NZ_FMYN01000001.1"/>
</dbReference>
<evidence type="ECO:0000256" key="5">
    <source>
        <dbReference type="ARBA" id="ARBA00022694"/>
    </source>
</evidence>
<reference evidence="11 14" key="1">
    <citation type="journal article" date="2015" name="Int. J. Syst. Evol. Microbiol.">
        <title>Exiguobacterium enclense sp. nov., isolated from sediment.</title>
        <authorList>
            <person name="Dastager S.G."/>
            <person name="Mawlankar R."/>
            <person name="Sonalkar V.V."/>
            <person name="Thorat M.N."/>
            <person name="Mual P."/>
            <person name="Verma A."/>
            <person name="Krishnamurthi S."/>
            <person name="Tang S.K."/>
            <person name="Li W.J."/>
        </authorList>
    </citation>
    <scope>NUCLEOTIDE SEQUENCE [LARGE SCALE GENOMIC DNA]</scope>
    <source>
        <strain evidence="11 14">NIO-1109</strain>
    </source>
</reference>
<dbReference type="GO" id="GO:0046872">
    <property type="term" value="F:metal ion binding"/>
    <property type="evidence" value="ECO:0007669"/>
    <property type="project" value="UniProtKB-KW"/>
</dbReference>
<dbReference type="EMBL" id="LDQV01000031">
    <property type="protein sequence ID" value="KTR25750.1"/>
    <property type="molecule type" value="Genomic_DNA"/>
</dbReference>
<keyword evidence="7" id="KW-0547">Nucleotide-binding</keyword>
<reference evidence="12 15" key="2">
    <citation type="journal article" date="2016" name="Front. Microbiol.">
        <title>Genomic Resource of Rice Seed Associated Bacteria.</title>
        <authorList>
            <person name="Midha S."/>
            <person name="Bansal K."/>
            <person name="Sharma S."/>
            <person name="Kumar N."/>
            <person name="Patil P.P."/>
            <person name="Chaudhry V."/>
            <person name="Patil P.B."/>
        </authorList>
    </citation>
    <scope>NUCLEOTIDE SEQUENCE [LARGE SCALE GENOMIC DNA]</scope>
    <source>
        <strain evidence="12 15">RSA11</strain>
    </source>
</reference>
<keyword evidence="5" id="KW-0819">tRNA processing</keyword>
<keyword evidence="4" id="KW-0963">Cytoplasm</keyword>
<dbReference type="InterPro" id="IPR003442">
    <property type="entry name" value="T6A_TsaE"/>
</dbReference>
<keyword evidence="8" id="KW-0067">ATP-binding</keyword>
<comment type="similarity">
    <text evidence="2">Belongs to the TsaE family.</text>
</comment>
<evidence type="ECO:0000313" key="14">
    <source>
        <dbReference type="Proteomes" id="UP000053797"/>
    </source>
</evidence>
<dbReference type="OrthoDB" id="9815896at2"/>
<dbReference type="EMBL" id="JBAWKY010000001">
    <property type="protein sequence ID" value="MEI4462238.1"/>
    <property type="molecule type" value="Genomic_DNA"/>
</dbReference>
<keyword evidence="6" id="KW-0479">Metal-binding</keyword>
<evidence type="ECO:0000256" key="8">
    <source>
        <dbReference type="ARBA" id="ARBA00022840"/>
    </source>
</evidence>
<name>A0A0V8GHQ2_9BACL</name>
<dbReference type="Proteomes" id="UP001387110">
    <property type="component" value="Unassembled WGS sequence"/>
</dbReference>
<dbReference type="GO" id="GO:0005524">
    <property type="term" value="F:ATP binding"/>
    <property type="evidence" value="ECO:0007669"/>
    <property type="project" value="UniProtKB-KW"/>
</dbReference>
<dbReference type="PANTHER" id="PTHR33540:SF2">
    <property type="entry name" value="TRNA THREONYLCARBAMOYLADENOSINE BIOSYNTHESIS PROTEIN TSAE"/>
    <property type="match status" value="1"/>
</dbReference>
<dbReference type="InterPro" id="IPR027417">
    <property type="entry name" value="P-loop_NTPase"/>
</dbReference>
<dbReference type="GO" id="GO:0005737">
    <property type="term" value="C:cytoplasm"/>
    <property type="evidence" value="ECO:0007669"/>
    <property type="project" value="UniProtKB-SubCell"/>
</dbReference>
<evidence type="ECO:0000313" key="12">
    <source>
        <dbReference type="EMBL" id="KTR25750.1"/>
    </source>
</evidence>
<dbReference type="NCBIfam" id="TIGR00150">
    <property type="entry name" value="T6A_YjeE"/>
    <property type="match status" value="1"/>
</dbReference>
<evidence type="ECO:0000256" key="7">
    <source>
        <dbReference type="ARBA" id="ARBA00022741"/>
    </source>
</evidence>
<comment type="subcellular location">
    <subcellularLocation>
        <location evidence="1">Cytoplasm</location>
    </subcellularLocation>
</comment>
<accession>A0A0V8GHQ2</accession>
<evidence type="ECO:0000256" key="3">
    <source>
        <dbReference type="ARBA" id="ARBA00019010"/>
    </source>
</evidence>
<protein>
    <recommendedName>
        <fullName evidence="3">tRNA threonylcarbamoyladenosine biosynthesis protein TsaE</fullName>
    </recommendedName>
    <alternativeName>
        <fullName evidence="10">t(6)A37 threonylcarbamoyladenosine biosynthesis protein TsaE</fullName>
    </alternativeName>
</protein>
<evidence type="ECO:0000256" key="1">
    <source>
        <dbReference type="ARBA" id="ARBA00004496"/>
    </source>
</evidence>
<evidence type="ECO:0000313" key="11">
    <source>
        <dbReference type="EMBL" id="KSU49787.1"/>
    </source>
</evidence>
<proteinExistence type="inferred from homology"/>